<sequence length="181" mass="20918">MISLKSSRLQLIPLDNSLLKKWHQMGRQALEKELNLKPNNLMLEKFYAQEMNDAMVNFWLPMTHKFPLDFMWYTNWEIILTESSCSIGGIGLSGLPDDAGTTEIGYALDQKYRGHGYAREAVDTLSKWAFQDSGLRVIRAETPCENLASQRVLEANNFQQTDKKTIQCPNPIDVFMWERLR</sequence>
<reference evidence="2 3" key="1">
    <citation type="submission" date="2024-03" db="EMBL/GenBank/DDBJ databases">
        <title>Aquirufa genome sequencing.</title>
        <authorList>
            <person name="Pitt A."/>
            <person name="Hahn M.W."/>
        </authorList>
    </citation>
    <scope>NUCLEOTIDE SEQUENCE [LARGE SCALE GENOMIC DNA]</scope>
    <source>
        <strain evidence="2 3">OSTEICH-129V</strain>
    </source>
</reference>
<organism evidence="2 3">
    <name type="scientific">Aquirufa avitistagni</name>
    <dbReference type="NCBI Taxonomy" id="3104728"/>
    <lineage>
        <taxon>Bacteria</taxon>
        <taxon>Pseudomonadati</taxon>
        <taxon>Bacteroidota</taxon>
        <taxon>Cytophagia</taxon>
        <taxon>Cytophagales</taxon>
        <taxon>Flectobacillaceae</taxon>
        <taxon>Aquirufa</taxon>
    </lineage>
</organism>
<dbReference type="PROSITE" id="PS51186">
    <property type="entry name" value="GNAT"/>
    <property type="match status" value="1"/>
</dbReference>
<keyword evidence="3" id="KW-1185">Reference proteome</keyword>
<gene>
    <name evidence="2" type="ORF">U0R10_01160</name>
</gene>
<dbReference type="InterPro" id="IPR000182">
    <property type="entry name" value="GNAT_dom"/>
</dbReference>
<dbReference type="Pfam" id="PF13302">
    <property type="entry name" value="Acetyltransf_3"/>
    <property type="match status" value="1"/>
</dbReference>
<comment type="caution">
    <text evidence="2">The sequence shown here is derived from an EMBL/GenBank/DDBJ whole genome shotgun (WGS) entry which is preliminary data.</text>
</comment>
<dbReference type="RefSeq" id="WP_377981846.1">
    <property type="nucleotide sequence ID" value="NZ_JBBKXZ010000001.1"/>
</dbReference>
<evidence type="ECO:0000313" key="2">
    <source>
        <dbReference type="EMBL" id="MFD3393218.1"/>
    </source>
</evidence>
<feature type="domain" description="N-acetyltransferase" evidence="1">
    <location>
        <begin position="34"/>
        <end position="181"/>
    </location>
</feature>
<evidence type="ECO:0000313" key="3">
    <source>
        <dbReference type="Proteomes" id="UP001598138"/>
    </source>
</evidence>
<evidence type="ECO:0000259" key="1">
    <source>
        <dbReference type="PROSITE" id="PS51186"/>
    </source>
</evidence>
<dbReference type="CDD" id="cd04301">
    <property type="entry name" value="NAT_SF"/>
    <property type="match status" value="1"/>
</dbReference>
<name>A0ABW6DBA7_9BACT</name>
<dbReference type="PANTHER" id="PTHR43792:SF13">
    <property type="entry name" value="ACETYLTRANSFERASE"/>
    <property type="match status" value="1"/>
</dbReference>
<dbReference type="Gene3D" id="3.40.630.30">
    <property type="match status" value="1"/>
</dbReference>
<dbReference type="SUPFAM" id="SSF55729">
    <property type="entry name" value="Acyl-CoA N-acyltransferases (Nat)"/>
    <property type="match status" value="1"/>
</dbReference>
<dbReference type="PANTHER" id="PTHR43792">
    <property type="entry name" value="GNAT FAMILY, PUTATIVE (AFU_ORTHOLOGUE AFUA_3G00765)-RELATED-RELATED"/>
    <property type="match status" value="1"/>
</dbReference>
<dbReference type="InterPro" id="IPR051531">
    <property type="entry name" value="N-acetyltransferase"/>
</dbReference>
<dbReference type="EMBL" id="JBBKXZ010000001">
    <property type="protein sequence ID" value="MFD3393218.1"/>
    <property type="molecule type" value="Genomic_DNA"/>
</dbReference>
<accession>A0ABW6DBA7</accession>
<dbReference type="Proteomes" id="UP001598138">
    <property type="component" value="Unassembled WGS sequence"/>
</dbReference>
<dbReference type="InterPro" id="IPR016181">
    <property type="entry name" value="Acyl_CoA_acyltransferase"/>
</dbReference>
<protein>
    <submittedName>
        <fullName evidence="2">GNAT family N-acetyltransferase</fullName>
    </submittedName>
</protein>
<proteinExistence type="predicted"/>